<dbReference type="GO" id="GO:0034476">
    <property type="term" value="P:U5 snRNA 3'-end processing"/>
    <property type="evidence" value="ECO:0007669"/>
    <property type="project" value="TreeGrafter"/>
</dbReference>
<comment type="similarity">
    <text evidence="3">Belongs to the RNase PH family.</text>
</comment>
<dbReference type="GO" id="GO:0071038">
    <property type="term" value="P:TRAMP-dependent tRNA surveillance pathway"/>
    <property type="evidence" value="ECO:0007669"/>
    <property type="project" value="TreeGrafter"/>
</dbReference>
<evidence type="ECO:0000313" key="8">
    <source>
        <dbReference type="Proteomes" id="UP000275078"/>
    </source>
</evidence>
<organism evidence="7 8">
    <name type="scientific">Ascobolus immersus RN42</name>
    <dbReference type="NCBI Taxonomy" id="1160509"/>
    <lineage>
        <taxon>Eukaryota</taxon>
        <taxon>Fungi</taxon>
        <taxon>Dikarya</taxon>
        <taxon>Ascomycota</taxon>
        <taxon>Pezizomycotina</taxon>
        <taxon>Pezizomycetes</taxon>
        <taxon>Pezizales</taxon>
        <taxon>Ascobolaceae</taxon>
        <taxon>Ascobolus</taxon>
    </lineage>
</organism>
<keyword evidence="4" id="KW-0963">Cytoplasm</keyword>
<dbReference type="Proteomes" id="UP000275078">
    <property type="component" value="Unassembled WGS sequence"/>
</dbReference>
<dbReference type="InterPro" id="IPR036345">
    <property type="entry name" value="ExoRNase_PH_dom2_sf"/>
</dbReference>
<dbReference type="GO" id="GO:0034473">
    <property type="term" value="P:U1 snRNA 3'-end processing"/>
    <property type="evidence" value="ECO:0007669"/>
    <property type="project" value="TreeGrafter"/>
</dbReference>
<dbReference type="InterPro" id="IPR050590">
    <property type="entry name" value="Exosome_comp_Rrp42_subfam"/>
</dbReference>
<evidence type="ECO:0000256" key="2">
    <source>
        <dbReference type="ARBA" id="ARBA00004604"/>
    </source>
</evidence>
<dbReference type="GO" id="GO:0000177">
    <property type="term" value="C:cytoplasmic exosome (RNase complex)"/>
    <property type="evidence" value="ECO:0007669"/>
    <property type="project" value="TreeGrafter"/>
</dbReference>
<keyword evidence="8" id="KW-1185">Reference proteome</keyword>
<dbReference type="GO" id="GO:0016075">
    <property type="term" value="P:rRNA catabolic process"/>
    <property type="evidence" value="ECO:0007669"/>
    <property type="project" value="TreeGrafter"/>
</dbReference>
<dbReference type="GO" id="GO:0000176">
    <property type="term" value="C:nuclear exosome (RNase complex)"/>
    <property type="evidence" value="ECO:0007669"/>
    <property type="project" value="UniProtKB-ARBA"/>
</dbReference>
<dbReference type="EMBL" id="ML119663">
    <property type="protein sequence ID" value="RPA83685.1"/>
    <property type="molecule type" value="Genomic_DNA"/>
</dbReference>
<dbReference type="GO" id="GO:0071028">
    <property type="term" value="P:nuclear mRNA surveillance"/>
    <property type="evidence" value="ECO:0007669"/>
    <property type="project" value="TreeGrafter"/>
</dbReference>
<protein>
    <recommendedName>
        <fullName evidence="6">Ribosomal RNA-processing protein 42</fullName>
    </recommendedName>
</protein>
<name>A0A3N4IC72_ASCIM</name>
<dbReference type="PANTHER" id="PTHR11097">
    <property type="entry name" value="EXOSOME COMPLEX EXONUCLEASE RIBOSOMAL RNA PROCESSING PROTEIN"/>
    <property type="match status" value="1"/>
</dbReference>
<dbReference type="GO" id="GO:0000467">
    <property type="term" value="P:exonucleolytic trimming to generate mature 3'-end of 5.8S rRNA from tricistronic rRNA transcript (SSU-rRNA, 5.8S rRNA, LSU-rRNA)"/>
    <property type="evidence" value="ECO:0007669"/>
    <property type="project" value="TreeGrafter"/>
</dbReference>
<dbReference type="Gene3D" id="3.30.230.70">
    <property type="entry name" value="GHMP Kinase, N-terminal domain"/>
    <property type="match status" value="1"/>
</dbReference>
<dbReference type="STRING" id="1160509.A0A3N4IC72"/>
<keyword evidence="5" id="KW-0271">Exosome</keyword>
<accession>A0A3N4IC72</accession>
<proteinExistence type="inferred from homology"/>
<evidence type="ECO:0000256" key="1">
    <source>
        <dbReference type="ARBA" id="ARBA00004496"/>
    </source>
</evidence>
<dbReference type="GO" id="GO:0035925">
    <property type="term" value="F:mRNA 3'-UTR AU-rich region binding"/>
    <property type="evidence" value="ECO:0007669"/>
    <property type="project" value="TreeGrafter"/>
</dbReference>
<dbReference type="PANTHER" id="PTHR11097:SF8">
    <property type="entry name" value="EXOSOME COMPLEX COMPONENT RRP42"/>
    <property type="match status" value="1"/>
</dbReference>
<evidence type="ECO:0000256" key="6">
    <source>
        <dbReference type="ARBA" id="ARBA00042523"/>
    </source>
</evidence>
<dbReference type="GO" id="GO:0005730">
    <property type="term" value="C:nucleolus"/>
    <property type="evidence" value="ECO:0007669"/>
    <property type="project" value="UniProtKB-SubCell"/>
</dbReference>
<dbReference type="SUPFAM" id="SSF55666">
    <property type="entry name" value="Ribonuclease PH domain 2-like"/>
    <property type="match status" value="1"/>
</dbReference>
<sequence>MPYSQPELSFISSSLLNTPPIRPDLRTSNSFRPLRAETEILPFTNGSARIVSEAGECIVGVKAEVENFAEHMEDVVSKTARGRGGVEVGITAKAGSTGLKEEELFNLVGGWERTLEEGLREDGIEDRLGIGRGYGWKLYIDILLLTTPASNPITLLSLTTYLALRTTRLPNPISEPNEDPLFNDDWDQSLPLFPEDTTRPPLTLLVTLHGENSLIDPTAEEIAVAEACYTVTIGGNGKVMGVKTVETSGHIVGDKLDTWLGGRGGVDRSRWFSGIRYAASCAPEVRTALENLLAIEQAMES</sequence>
<dbReference type="SUPFAM" id="SSF54211">
    <property type="entry name" value="Ribosomal protein S5 domain 2-like"/>
    <property type="match status" value="1"/>
</dbReference>
<dbReference type="AlphaFoldDB" id="A0A3N4IC72"/>
<evidence type="ECO:0000256" key="3">
    <source>
        <dbReference type="ARBA" id="ARBA00006678"/>
    </source>
</evidence>
<reference evidence="7 8" key="1">
    <citation type="journal article" date="2018" name="Nat. Ecol. Evol.">
        <title>Pezizomycetes genomes reveal the molecular basis of ectomycorrhizal truffle lifestyle.</title>
        <authorList>
            <person name="Murat C."/>
            <person name="Payen T."/>
            <person name="Noel B."/>
            <person name="Kuo A."/>
            <person name="Morin E."/>
            <person name="Chen J."/>
            <person name="Kohler A."/>
            <person name="Krizsan K."/>
            <person name="Balestrini R."/>
            <person name="Da Silva C."/>
            <person name="Montanini B."/>
            <person name="Hainaut M."/>
            <person name="Levati E."/>
            <person name="Barry K.W."/>
            <person name="Belfiori B."/>
            <person name="Cichocki N."/>
            <person name="Clum A."/>
            <person name="Dockter R.B."/>
            <person name="Fauchery L."/>
            <person name="Guy J."/>
            <person name="Iotti M."/>
            <person name="Le Tacon F."/>
            <person name="Lindquist E.A."/>
            <person name="Lipzen A."/>
            <person name="Malagnac F."/>
            <person name="Mello A."/>
            <person name="Molinier V."/>
            <person name="Miyauchi S."/>
            <person name="Poulain J."/>
            <person name="Riccioni C."/>
            <person name="Rubini A."/>
            <person name="Sitrit Y."/>
            <person name="Splivallo R."/>
            <person name="Traeger S."/>
            <person name="Wang M."/>
            <person name="Zifcakova L."/>
            <person name="Wipf D."/>
            <person name="Zambonelli A."/>
            <person name="Paolocci F."/>
            <person name="Nowrousian M."/>
            <person name="Ottonello S."/>
            <person name="Baldrian P."/>
            <person name="Spatafora J.W."/>
            <person name="Henrissat B."/>
            <person name="Nagy L.G."/>
            <person name="Aury J.M."/>
            <person name="Wincker P."/>
            <person name="Grigoriev I.V."/>
            <person name="Bonfante P."/>
            <person name="Martin F.M."/>
        </authorList>
    </citation>
    <scope>NUCLEOTIDE SEQUENCE [LARGE SCALE GENOMIC DNA]</scope>
    <source>
        <strain evidence="7 8">RN42</strain>
    </source>
</reference>
<dbReference type="GO" id="GO:0071035">
    <property type="term" value="P:nuclear polyadenylation-dependent rRNA catabolic process"/>
    <property type="evidence" value="ECO:0007669"/>
    <property type="project" value="TreeGrafter"/>
</dbReference>
<evidence type="ECO:0000256" key="4">
    <source>
        <dbReference type="ARBA" id="ARBA00022490"/>
    </source>
</evidence>
<comment type="subcellular location">
    <subcellularLocation>
        <location evidence="1">Cytoplasm</location>
    </subcellularLocation>
    <subcellularLocation>
        <location evidence="2">Nucleus</location>
        <location evidence="2">Nucleolus</location>
    </subcellularLocation>
</comment>
<evidence type="ECO:0000256" key="5">
    <source>
        <dbReference type="ARBA" id="ARBA00022835"/>
    </source>
</evidence>
<dbReference type="InterPro" id="IPR027408">
    <property type="entry name" value="PNPase/RNase_PH_dom_sf"/>
</dbReference>
<dbReference type="OrthoDB" id="272245at2759"/>
<dbReference type="GO" id="GO:0034475">
    <property type="term" value="P:U4 snRNA 3'-end processing"/>
    <property type="evidence" value="ECO:0007669"/>
    <property type="project" value="TreeGrafter"/>
</dbReference>
<gene>
    <name evidence="7" type="ORF">BJ508DRAFT_56943</name>
</gene>
<dbReference type="InterPro" id="IPR020568">
    <property type="entry name" value="Ribosomal_Su5_D2-typ_SF"/>
</dbReference>
<evidence type="ECO:0000313" key="7">
    <source>
        <dbReference type="EMBL" id="RPA83685.1"/>
    </source>
</evidence>